<evidence type="ECO:0000313" key="14">
    <source>
        <dbReference type="Proteomes" id="UP001497493"/>
    </source>
</evidence>
<accession>A0ABP1C831</accession>
<feature type="binding site" evidence="9">
    <location>
        <position position="143"/>
    </location>
    <ligand>
        <name>4-amino-2-methyl-5-(diphosphooxymethyl)pyrimidine</name>
        <dbReference type="ChEBI" id="CHEBI:57841"/>
    </ligand>
</feature>
<name>A0ABP1C831_9GAMM</name>
<dbReference type="InterPro" id="IPR013785">
    <property type="entry name" value="Aldolase_TIM"/>
</dbReference>
<dbReference type="Gene3D" id="3.20.20.70">
    <property type="entry name" value="Aldolase class I"/>
    <property type="match status" value="1"/>
</dbReference>
<evidence type="ECO:0000256" key="3">
    <source>
        <dbReference type="ARBA" id="ARBA00022723"/>
    </source>
</evidence>
<dbReference type="InterPro" id="IPR022998">
    <property type="entry name" value="ThiamineP_synth_TenI"/>
</dbReference>
<feature type="binding site" evidence="9">
    <location>
        <begin position="44"/>
        <end position="48"/>
    </location>
    <ligand>
        <name>4-amino-2-methyl-5-(diphosphooxymethyl)pyrimidine</name>
        <dbReference type="ChEBI" id="CHEBI:57841"/>
    </ligand>
</feature>
<evidence type="ECO:0000256" key="1">
    <source>
        <dbReference type="ARBA" id="ARBA00005165"/>
    </source>
</evidence>
<proteinExistence type="inferred from homology"/>
<comment type="catalytic activity">
    <reaction evidence="6 9 10">
        <text>4-methyl-5-(2-phosphooxyethyl)-thiazole + 4-amino-2-methyl-5-(diphosphooxymethyl)pyrimidine + H(+) = thiamine phosphate + diphosphate</text>
        <dbReference type="Rhea" id="RHEA:22328"/>
        <dbReference type="ChEBI" id="CHEBI:15378"/>
        <dbReference type="ChEBI" id="CHEBI:33019"/>
        <dbReference type="ChEBI" id="CHEBI:37575"/>
        <dbReference type="ChEBI" id="CHEBI:57841"/>
        <dbReference type="ChEBI" id="CHEBI:58296"/>
        <dbReference type="EC" id="2.5.1.3"/>
    </reaction>
</comment>
<comment type="caution">
    <text evidence="9">Lacks conserved residue(s) required for the propagation of feature annotation.</text>
</comment>
<comment type="catalytic activity">
    <reaction evidence="8 9 10">
        <text>2-[(2R,5Z)-2-carboxy-4-methylthiazol-5(2H)-ylidene]ethyl phosphate + 4-amino-2-methyl-5-(diphosphooxymethyl)pyrimidine + 2 H(+) = thiamine phosphate + CO2 + diphosphate</text>
        <dbReference type="Rhea" id="RHEA:47844"/>
        <dbReference type="ChEBI" id="CHEBI:15378"/>
        <dbReference type="ChEBI" id="CHEBI:16526"/>
        <dbReference type="ChEBI" id="CHEBI:33019"/>
        <dbReference type="ChEBI" id="CHEBI:37575"/>
        <dbReference type="ChEBI" id="CHEBI:57841"/>
        <dbReference type="ChEBI" id="CHEBI:62899"/>
        <dbReference type="EC" id="2.5.1.3"/>
    </reaction>
</comment>
<evidence type="ECO:0000256" key="4">
    <source>
        <dbReference type="ARBA" id="ARBA00022842"/>
    </source>
</evidence>
<dbReference type="PANTHER" id="PTHR20857:SF15">
    <property type="entry name" value="THIAMINE-PHOSPHATE SYNTHASE"/>
    <property type="match status" value="1"/>
</dbReference>
<gene>
    <name evidence="9 13" type="primary">thiE</name>
    <name evidence="13" type="ORF">MECH1_V1_1201</name>
</gene>
<reference evidence="13 14" key="1">
    <citation type="submission" date="2024-04" db="EMBL/GenBank/DDBJ databases">
        <authorList>
            <person name="Cremers G."/>
        </authorList>
    </citation>
    <scope>NUCLEOTIDE SEQUENCE [LARGE SCALE GENOMIC DNA]</scope>
    <source>
        <strain evidence="13">MeCH1-AG</strain>
    </source>
</reference>
<evidence type="ECO:0000256" key="6">
    <source>
        <dbReference type="ARBA" id="ARBA00047334"/>
    </source>
</evidence>
<dbReference type="SUPFAM" id="SSF51391">
    <property type="entry name" value="Thiamin phosphate synthase"/>
    <property type="match status" value="1"/>
</dbReference>
<evidence type="ECO:0000256" key="8">
    <source>
        <dbReference type="ARBA" id="ARBA00047883"/>
    </source>
</evidence>
<evidence type="ECO:0000256" key="2">
    <source>
        <dbReference type="ARBA" id="ARBA00022679"/>
    </source>
</evidence>
<evidence type="ECO:0000256" key="11">
    <source>
        <dbReference type="RuleBase" id="RU004253"/>
    </source>
</evidence>
<dbReference type="HAMAP" id="MF_00097">
    <property type="entry name" value="TMP_synthase"/>
    <property type="match status" value="1"/>
</dbReference>
<dbReference type="Proteomes" id="UP001497493">
    <property type="component" value="Chromosome"/>
</dbReference>
<dbReference type="EC" id="2.5.1.3" evidence="9"/>
<comment type="cofactor">
    <cofactor evidence="9">
        <name>Mg(2+)</name>
        <dbReference type="ChEBI" id="CHEBI:18420"/>
    </cofactor>
    <text evidence="9">Binds 1 Mg(2+) ion per subunit.</text>
</comment>
<dbReference type="InterPro" id="IPR036206">
    <property type="entry name" value="ThiamineP_synth_sf"/>
</dbReference>
<dbReference type="NCBIfam" id="TIGR00693">
    <property type="entry name" value="thiE"/>
    <property type="match status" value="1"/>
</dbReference>
<dbReference type="Pfam" id="PF02581">
    <property type="entry name" value="TMP-TENI"/>
    <property type="match status" value="1"/>
</dbReference>
<keyword evidence="2 9" id="KW-0808">Transferase</keyword>
<keyword evidence="3 9" id="KW-0479">Metal-binding</keyword>
<feature type="binding site" evidence="9">
    <location>
        <position position="113"/>
    </location>
    <ligand>
        <name>4-amino-2-methyl-5-(diphosphooxymethyl)pyrimidine</name>
        <dbReference type="ChEBI" id="CHEBI:57841"/>
    </ligand>
</feature>
<evidence type="ECO:0000313" key="13">
    <source>
        <dbReference type="EMBL" id="CAL1239977.1"/>
    </source>
</evidence>
<feature type="binding site" evidence="9">
    <location>
        <position position="94"/>
    </location>
    <ligand>
        <name>Mg(2+)</name>
        <dbReference type="ChEBI" id="CHEBI:18420"/>
    </ligand>
</feature>
<comment type="function">
    <text evidence="9">Condenses 4-methyl-5-(beta-hydroxyethyl)thiazole monophosphate (THZ-P) and 2-methyl-4-amino-5-hydroxymethyl pyrimidine pyrophosphate (HMP-PP) to form thiamine monophosphate (TMP).</text>
</comment>
<feature type="binding site" evidence="9">
    <location>
        <position position="74"/>
    </location>
    <ligand>
        <name>4-amino-2-methyl-5-(diphosphooxymethyl)pyrimidine</name>
        <dbReference type="ChEBI" id="CHEBI:57841"/>
    </ligand>
</feature>
<keyword evidence="5 9" id="KW-0784">Thiamine biosynthesis</keyword>
<dbReference type="CDD" id="cd00564">
    <property type="entry name" value="TMP_TenI"/>
    <property type="match status" value="1"/>
</dbReference>
<evidence type="ECO:0000256" key="7">
    <source>
        <dbReference type="ARBA" id="ARBA00047851"/>
    </source>
</evidence>
<sequence>MLAERRSRFPDTGLYAITREGYHDVEALAEAVAAAVRGGAVAVQYRAKAAADPLAEAERLLAICRAAAVPLIVNDDVALAHRIGADGVHLGRDDMSPAEARRRLGPDAIVGVSCYDSVECAVRAEEAGAAYVAFGRFFPSATKPGAPCARLETLARAKQRVRVPVVAIGGITPSNGRLLLQAGADLLAVIEGVFGGDDPEQGARQLASLFPPD</sequence>
<evidence type="ECO:0000256" key="5">
    <source>
        <dbReference type="ARBA" id="ARBA00022977"/>
    </source>
</evidence>
<feature type="binding site" evidence="9">
    <location>
        <begin position="140"/>
        <end position="142"/>
    </location>
    <ligand>
        <name>2-[(2R,5Z)-2-carboxy-4-methylthiazol-5(2H)-ylidene]ethyl phosphate</name>
        <dbReference type="ChEBI" id="CHEBI:62899"/>
    </ligand>
</feature>
<dbReference type="PANTHER" id="PTHR20857">
    <property type="entry name" value="THIAMINE-PHOSPHATE PYROPHOSPHORYLASE"/>
    <property type="match status" value="1"/>
</dbReference>
<comment type="similarity">
    <text evidence="9 10">Belongs to the thiamine-phosphate synthase family.</text>
</comment>
<feature type="domain" description="Thiamine phosphate synthase/TenI" evidence="12">
    <location>
        <begin position="14"/>
        <end position="193"/>
    </location>
</feature>
<keyword evidence="14" id="KW-1185">Reference proteome</keyword>
<comment type="pathway">
    <text evidence="1 9 11">Cofactor biosynthesis; thiamine diphosphate biosynthesis; thiamine phosphate from 4-amino-2-methyl-5-diphosphomethylpyrimidine and 4-methyl-5-(2-phosphoethyl)-thiazole: step 1/1.</text>
</comment>
<evidence type="ECO:0000256" key="10">
    <source>
        <dbReference type="RuleBase" id="RU003826"/>
    </source>
</evidence>
<dbReference type="RefSeq" id="WP_348759497.1">
    <property type="nucleotide sequence ID" value="NZ_OZ026884.1"/>
</dbReference>
<feature type="binding site" evidence="9">
    <location>
        <position position="170"/>
    </location>
    <ligand>
        <name>2-[(2R,5Z)-2-carboxy-4-methylthiazol-5(2H)-ylidene]ethyl phosphate</name>
        <dbReference type="ChEBI" id="CHEBI:62899"/>
    </ligand>
</feature>
<protein>
    <recommendedName>
        <fullName evidence="9">Thiamine-phosphate synthase</fullName>
        <shortName evidence="9">TP synthase</shortName>
        <shortName evidence="9">TPS</shortName>
        <ecNumber evidence="9">2.5.1.3</ecNumber>
    </recommendedName>
    <alternativeName>
        <fullName evidence="9">Thiamine-phosphate pyrophosphorylase</fullName>
        <shortName evidence="9">TMP pyrophosphorylase</shortName>
        <shortName evidence="9">TMP-PPase</shortName>
    </alternativeName>
</protein>
<comment type="catalytic activity">
    <reaction evidence="7 9 10">
        <text>2-(2-carboxy-4-methylthiazol-5-yl)ethyl phosphate + 4-amino-2-methyl-5-(diphosphooxymethyl)pyrimidine + 2 H(+) = thiamine phosphate + CO2 + diphosphate</text>
        <dbReference type="Rhea" id="RHEA:47848"/>
        <dbReference type="ChEBI" id="CHEBI:15378"/>
        <dbReference type="ChEBI" id="CHEBI:16526"/>
        <dbReference type="ChEBI" id="CHEBI:33019"/>
        <dbReference type="ChEBI" id="CHEBI:37575"/>
        <dbReference type="ChEBI" id="CHEBI:57841"/>
        <dbReference type="ChEBI" id="CHEBI:62890"/>
        <dbReference type="EC" id="2.5.1.3"/>
    </reaction>
</comment>
<dbReference type="EMBL" id="OZ026884">
    <property type="protein sequence ID" value="CAL1239977.1"/>
    <property type="molecule type" value="Genomic_DNA"/>
</dbReference>
<dbReference type="GO" id="GO:0004789">
    <property type="term" value="F:thiamine-phosphate diphosphorylase activity"/>
    <property type="evidence" value="ECO:0007669"/>
    <property type="project" value="UniProtKB-EC"/>
</dbReference>
<feature type="binding site" evidence="9">
    <location>
        <position position="75"/>
    </location>
    <ligand>
        <name>Mg(2+)</name>
        <dbReference type="ChEBI" id="CHEBI:18420"/>
    </ligand>
</feature>
<organism evidence="13 14">
    <name type="scientific">Candidatus Methylocalor cossyra</name>
    <dbReference type="NCBI Taxonomy" id="3108543"/>
    <lineage>
        <taxon>Bacteria</taxon>
        <taxon>Pseudomonadati</taxon>
        <taxon>Pseudomonadota</taxon>
        <taxon>Gammaproteobacteria</taxon>
        <taxon>Methylococcales</taxon>
        <taxon>Methylococcaceae</taxon>
        <taxon>Candidatus Methylocalor</taxon>
    </lineage>
</organism>
<keyword evidence="4 9" id="KW-0460">Magnesium</keyword>
<evidence type="ECO:0000256" key="9">
    <source>
        <dbReference type="HAMAP-Rule" id="MF_00097"/>
    </source>
</evidence>
<dbReference type="InterPro" id="IPR034291">
    <property type="entry name" value="TMP_synthase"/>
</dbReference>
<evidence type="ECO:0000259" key="12">
    <source>
        <dbReference type="Pfam" id="PF02581"/>
    </source>
</evidence>